<dbReference type="AlphaFoldDB" id="A0AAV6WRK1"/>
<evidence type="ECO:0000256" key="10">
    <source>
        <dbReference type="ARBA" id="ARBA00023034"/>
    </source>
</evidence>
<feature type="domain" description="Galectin" evidence="15">
    <location>
        <begin position="168"/>
        <end position="361"/>
    </location>
</feature>
<comment type="pathway">
    <text evidence="3">Protein modification; protein glycosylation.</text>
</comment>
<keyword evidence="5" id="KW-0328">Glycosyltransferase</keyword>
<keyword evidence="6" id="KW-0808">Transferase</keyword>
<dbReference type="FunFam" id="3.90.550.50:FF:000015">
    <property type="entry name" value="Beta-1,3-galactosyltransferase GALT1"/>
    <property type="match status" value="1"/>
</dbReference>
<feature type="region of interest" description="Disordered" evidence="14">
    <location>
        <begin position="270"/>
        <end position="293"/>
    </location>
</feature>
<keyword evidence="9" id="KW-1133">Transmembrane helix</keyword>
<dbReference type="Pfam" id="PF01762">
    <property type="entry name" value="Galactosyl_T"/>
    <property type="match status" value="1"/>
</dbReference>
<keyword evidence="12" id="KW-0325">Glycoprotein</keyword>
<evidence type="ECO:0000256" key="2">
    <source>
        <dbReference type="ARBA" id="ARBA00004323"/>
    </source>
</evidence>
<dbReference type="PANTHER" id="PTHR11214">
    <property type="entry name" value="BETA-1,3-N-ACETYLGLUCOSAMINYLTRANSFERASE"/>
    <property type="match status" value="1"/>
</dbReference>
<keyword evidence="10" id="KW-0333">Golgi apparatus</keyword>
<keyword evidence="11" id="KW-0472">Membrane</keyword>
<dbReference type="Pfam" id="PF00337">
    <property type="entry name" value="Gal-bind_lectin"/>
    <property type="match status" value="1"/>
</dbReference>
<accession>A0AAV6WRK1</accession>
<dbReference type="Gene3D" id="3.90.550.50">
    <property type="match status" value="1"/>
</dbReference>
<dbReference type="GO" id="GO:0008378">
    <property type="term" value="F:galactosyltransferase activity"/>
    <property type="evidence" value="ECO:0007669"/>
    <property type="project" value="UniProtKB-ARBA"/>
</dbReference>
<dbReference type="InterPro" id="IPR001079">
    <property type="entry name" value="Galectin_CRD"/>
</dbReference>
<protein>
    <recommendedName>
        <fullName evidence="15">Galectin domain-containing protein</fullName>
    </recommendedName>
</protein>
<comment type="similarity">
    <text evidence="4">Belongs to the glycosyltransferase 31 family.</text>
</comment>
<dbReference type="GO" id="GO:1901137">
    <property type="term" value="P:carbohydrate derivative biosynthetic process"/>
    <property type="evidence" value="ECO:0007669"/>
    <property type="project" value="UniProtKB-ARBA"/>
</dbReference>
<evidence type="ECO:0000256" key="11">
    <source>
        <dbReference type="ARBA" id="ARBA00023136"/>
    </source>
</evidence>
<name>A0AAV6WRK1_9LAMI</name>
<dbReference type="SMART" id="SM00908">
    <property type="entry name" value="Gal-bind_lectin"/>
    <property type="match status" value="1"/>
</dbReference>
<dbReference type="PANTHER" id="PTHR11214:SF3">
    <property type="entry name" value="BETA-1,3-GALACTOSYLTRANSFERASE 6"/>
    <property type="match status" value="1"/>
</dbReference>
<dbReference type="GO" id="GO:0030246">
    <property type="term" value="F:carbohydrate binding"/>
    <property type="evidence" value="ECO:0007669"/>
    <property type="project" value="InterPro"/>
</dbReference>
<dbReference type="CDD" id="cd00070">
    <property type="entry name" value="GLECT"/>
    <property type="match status" value="1"/>
</dbReference>
<evidence type="ECO:0000256" key="5">
    <source>
        <dbReference type="ARBA" id="ARBA00022676"/>
    </source>
</evidence>
<evidence type="ECO:0000256" key="7">
    <source>
        <dbReference type="ARBA" id="ARBA00022692"/>
    </source>
</evidence>
<evidence type="ECO:0000256" key="1">
    <source>
        <dbReference type="ARBA" id="ARBA00001936"/>
    </source>
</evidence>
<keyword evidence="7" id="KW-0812">Transmembrane</keyword>
<dbReference type="PROSITE" id="PS51304">
    <property type="entry name" value="GALECTIN"/>
    <property type="match status" value="1"/>
</dbReference>
<evidence type="ECO:0000256" key="4">
    <source>
        <dbReference type="ARBA" id="ARBA00008661"/>
    </source>
</evidence>
<comment type="cofactor">
    <cofactor evidence="1">
        <name>Mn(2+)</name>
        <dbReference type="ChEBI" id="CHEBI:29035"/>
    </cofactor>
</comment>
<organism evidence="16 17">
    <name type="scientific">Buddleja alternifolia</name>
    <dbReference type="NCBI Taxonomy" id="168488"/>
    <lineage>
        <taxon>Eukaryota</taxon>
        <taxon>Viridiplantae</taxon>
        <taxon>Streptophyta</taxon>
        <taxon>Embryophyta</taxon>
        <taxon>Tracheophyta</taxon>
        <taxon>Spermatophyta</taxon>
        <taxon>Magnoliopsida</taxon>
        <taxon>eudicotyledons</taxon>
        <taxon>Gunneridae</taxon>
        <taxon>Pentapetalae</taxon>
        <taxon>asterids</taxon>
        <taxon>lamiids</taxon>
        <taxon>Lamiales</taxon>
        <taxon>Scrophulariaceae</taxon>
        <taxon>Buddlejeae</taxon>
        <taxon>Buddleja</taxon>
    </lineage>
</organism>
<evidence type="ECO:0000256" key="9">
    <source>
        <dbReference type="ARBA" id="ARBA00022989"/>
    </source>
</evidence>
<keyword evidence="8" id="KW-0735">Signal-anchor</keyword>
<evidence type="ECO:0000256" key="13">
    <source>
        <dbReference type="ARBA" id="ARBA00023211"/>
    </source>
</evidence>
<evidence type="ECO:0000256" key="12">
    <source>
        <dbReference type="ARBA" id="ARBA00023180"/>
    </source>
</evidence>
<dbReference type="Proteomes" id="UP000826271">
    <property type="component" value="Unassembled WGS sequence"/>
</dbReference>
<dbReference type="GO" id="GO:0000139">
    <property type="term" value="C:Golgi membrane"/>
    <property type="evidence" value="ECO:0007669"/>
    <property type="project" value="UniProtKB-SubCell"/>
</dbReference>
<dbReference type="SUPFAM" id="SSF49899">
    <property type="entry name" value="Concanavalin A-like lectins/glucanases"/>
    <property type="match status" value="1"/>
</dbReference>
<proteinExistence type="inferred from homology"/>
<comment type="subcellular location">
    <subcellularLocation>
        <location evidence="2">Golgi apparatus membrane</location>
        <topology evidence="2">Single-pass type II membrane protein</topology>
    </subcellularLocation>
</comment>
<evidence type="ECO:0000256" key="8">
    <source>
        <dbReference type="ARBA" id="ARBA00022968"/>
    </source>
</evidence>
<keyword evidence="13" id="KW-0464">Manganese</keyword>
<gene>
    <name evidence="16" type="ORF">BUALT_Bualt12G0107600</name>
</gene>
<evidence type="ECO:0000256" key="6">
    <source>
        <dbReference type="ARBA" id="ARBA00022679"/>
    </source>
</evidence>
<dbReference type="InterPro" id="IPR002659">
    <property type="entry name" value="Glyco_trans_31"/>
</dbReference>
<comment type="caution">
    <text evidence="16">The sequence shown here is derived from an EMBL/GenBank/DDBJ whole genome shotgun (WGS) entry which is preliminary data.</text>
</comment>
<dbReference type="EMBL" id="WHWC01000012">
    <property type="protein sequence ID" value="KAG8372828.1"/>
    <property type="molecule type" value="Genomic_DNA"/>
</dbReference>
<sequence length="636" mass="72056">MKKWTGGVLIVGLALILLLSYSFIYKSDSSKKQSAYDFFNPHPVENDDSDANVSDNLSGGKSKGLHTIRSKPQFRNLEGLNDLYSLSKNVTGDDSATLLVWSQMRFLFPRSDALPETTQGIKEAVTMLKDLLLMVEKYKALKLQDATMNETCPYFVSLFNTTALRNESFLEIPCGLVEDSSLTVIGIPNSRQDSFQIELVGSQLKEEPKPPIVLQYNVVLPGENLTKEPLITQNTWSNESGWGKEEKCPDHGVSDPLKVDGLVKCNTQILRRTTEDSQNSSRSTNRKLNNVSEGSAHASNTFQFIEGNPFTATLWAGDEGFHMTVNGRHETSFAYRERLEPWLVNGVNVKGGLTVVSILAKGLPVSEDVDLVVDAQKLKSISLSNKRVLLLIGVFSAGNNFERRMALRRTWMQYDAIRSGDVAVRFFIGLHKNKDVNFKLWREAQTYGDIQLMPFVDYYSLLTHKTIAICIMGTKILPAKYVMKMDDDAFVRINEVLSSLEGKASNGLLYGRISFESAPHRDKNNKWFISDEEWPHSSYPPWAHGPGYIISQDIARFIVQGHQQRELKLFKLEDVAVGIWIEQFEKKGHKIEYINDDRFHNAGCESNYVLAHYQNPRMMLCLWEKLQKEHKPECCE</sequence>
<evidence type="ECO:0000259" key="15">
    <source>
        <dbReference type="PROSITE" id="PS51304"/>
    </source>
</evidence>
<evidence type="ECO:0000313" key="16">
    <source>
        <dbReference type="EMBL" id="KAG8372828.1"/>
    </source>
</evidence>
<dbReference type="Gene3D" id="2.60.120.200">
    <property type="match status" value="1"/>
</dbReference>
<evidence type="ECO:0000256" key="3">
    <source>
        <dbReference type="ARBA" id="ARBA00004922"/>
    </source>
</evidence>
<evidence type="ECO:0000256" key="14">
    <source>
        <dbReference type="SAM" id="MobiDB-lite"/>
    </source>
</evidence>
<reference evidence="16" key="1">
    <citation type="submission" date="2019-10" db="EMBL/GenBank/DDBJ databases">
        <authorList>
            <person name="Zhang R."/>
            <person name="Pan Y."/>
            <person name="Wang J."/>
            <person name="Ma R."/>
            <person name="Yu S."/>
        </authorList>
    </citation>
    <scope>NUCLEOTIDE SEQUENCE</scope>
    <source>
        <strain evidence="16">LA-IB0</strain>
        <tissue evidence="16">Leaf</tissue>
    </source>
</reference>
<keyword evidence="17" id="KW-1185">Reference proteome</keyword>
<dbReference type="InterPro" id="IPR013320">
    <property type="entry name" value="ConA-like_dom_sf"/>
</dbReference>
<evidence type="ECO:0000313" key="17">
    <source>
        <dbReference type="Proteomes" id="UP000826271"/>
    </source>
</evidence>